<protein>
    <submittedName>
        <fullName evidence="4">WD and tetratricopeptide repeats protein 1</fullName>
    </submittedName>
</protein>
<feature type="region of interest" description="Disordered" evidence="1">
    <location>
        <begin position="334"/>
        <end position="462"/>
    </location>
</feature>
<dbReference type="InterPro" id="IPR036322">
    <property type="entry name" value="WD40_repeat_dom_sf"/>
</dbReference>
<dbReference type="OMA" id="ERMEMDC"/>
<feature type="compositionally biased region" description="Basic and acidic residues" evidence="1">
    <location>
        <begin position="799"/>
        <end position="838"/>
    </location>
</feature>
<feature type="region of interest" description="Disordered" evidence="1">
    <location>
        <begin position="1730"/>
        <end position="1749"/>
    </location>
</feature>
<accession>M7ZG18</accession>
<feature type="compositionally biased region" description="Basic and acidic residues" evidence="1">
    <location>
        <begin position="934"/>
        <end position="944"/>
    </location>
</feature>
<dbReference type="PANTHER" id="PTHR38372">
    <property type="entry name" value="DENTIN SIALOPHOSPHOPROTEIN-LIKE PROTEIN"/>
    <property type="match status" value="1"/>
</dbReference>
<dbReference type="PROSITE" id="PS50082">
    <property type="entry name" value="WD_REPEATS_2"/>
    <property type="match status" value="2"/>
</dbReference>
<dbReference type="EMBL" id="KD221239">
    <property type="protein sequence ID" value="EMS51360.1"/>
    <property type="molecule type" value="Genomic_DNA"/>
</dbReference>
<dbReference type="Gene3D" id="1.25.40.10">
    <property type="entry name" value="Tetratricopeptide repeat domain"/>
    <property type="match status" value="1"/>
</dbReference>
<evidence type="ECO:0000256" key="1">
    <source>
        <dbReference type="SAM" id="MobiDB-lite"/>
    </source>
</evidence>
<feature type="domain" description="OCEL" evidence="3">
    <location>
        <begin position="1021"/>
        <end position="1129"/>
    </location>
</feature>
<dbReference type="InterPro" id="IPR011990">
    <property type="entry name" value="TPR-like_helical_dom_sf"/>
</dbReference>
<feature type="region of interest" description="Disordered" evidence="1">
    <location>
        <begin position="504"/>
        <end position="526"/>
    </location>
</feature>
<dbReference type="SUPFAM" id="SSF50978">
    <property type="entry name" value="WD40 repeat-like"/>
    <property type="match status" value="1"/>
</dbReference>
<proteinExistence type="predicted"/>
<feature type="signal peptide" evidence="2">
    <location>
        <begin position="1"/>
        <end position="25"/>
    </location>
</feature>
<feature type="region of interest" description="Disordered" evidence="1">
    <location>
        <begin position="563"/>
        <end position="771"/>
    </location>
</feature>
<dbReference type="STRING" id="4572.M7ZG18"/>
<feature type="region of interest" description="Disordered" evidence="1">
    <location>
        <begin position="1755"/>
        <end position="1802"/>
    </location>
</feature>
<feature type="chain" id="PRO_5010837223" evidence="2">
    <location>
        <begin position="26"/>
        <end position="1958"/>
    </location>
</feature>
<organism evidence="4">
    <name type="scientific">Triticum urartu</name>
    <name type="common">Red wild einkorn</name>
    <name type="synonym">Crithodium urartu</name>
    <dbReference type="NCBI Taxonomy" id="4572"/>
    <lineage>
        <taxon>Eukaryota</taxon>
        <taxon>Viridiplantae</taxon>
        <taxon>Streptophyta</taxon>
        <taxon>Embryophyta</taxon>
        <taxon>Tracheophyta</taxon>
        <taxon>Spermatophyta</taxon>
        <taxon>Magnoliopsida</taxon>
        <taxon>Liliopsida</taxon>
        <taxon>Poales</taxon>
        <taxon>Poaceae</taxon>
        <taxon>BOP clade</taxon>
        <taxon>Pooideae</taxon>
        <taxon>Triticodae</taxon>
        <taxon>Triticeae</taxon>
        <taxon>Triticinae</taxon>
        <taxon>Triticum</taxon>
    </lineage>
</organism>
<sequence length="1958" mass="217006">MTLFLILGSVGSWLGTFYAVIEVDGKEFNFAWASERGELCDIYEEQQSGEGGNGLLVERGSAWRKVTVDRTLDESAKNLVKARSEEAERLAKSRKSIVLDPGNPSVRNQAKSMVAAGEGNMRRGKWNQKKDNFNKKQATVIPTKSISKVKLPNSIPKGSISTSPVPSPEQPGPSIHSFPVGSDANNEVIVPFDLNKEENNKFEKATPNRISRGLNHGAGSVSASVEDNTTDLRSLLISTLSENPKGMNLKALEKAVADAIPNASKKIEHILKNVADCQSSGRYLLKPELEVENSNHASGSGSYFLHVCYFRPQAPQYPTDVSNRTIDENIEEIAPSLSIDDPDIEKIEIGGSPVSAAGDEKVNDSDGKAGSSSESGSDSDSDSDSSGSGSDSGSQSRSAGSGSGSSSDSDSDASSSSKEGSDAFVDITSDDNKPDTARRKVADELKLSSSPRDFPTFDGDDEQIDIGTNLDYKSTSSHIDLNNLNVDNDEPAYAATATEKFGASNVDMPSEFPESENMVSTRLDPSIVDGEYPANKMSYEDNYFDDPLAVSSENIPNEEAIQFTEQHGSRRKSISKDGTNHVPTRISEKGAKPTLKRFPGDENAITKPESAKKAKVDFAYSGATGSLSAQRQNLPPDKHINERSSKETGNVGWDTHTELQVQDISPKEGRPVTPGDLQKINQSQNLPIPTHSEGKQEKIMKTSSKKKLDKVQKPLNSMDGSPGNVNFDNTDDSAARKRGRHGGSSLDGKKHKRSKDPNIDTNPMNLTKGVRGNVNHNMMMSLPECTETNGKPPILQRNSAEKSSPKKVLQREHSDLELGELREFPLENDNGRTRKQLERNSSSKSLDGKATNVDNFYPNMNTRKVALSASHDQRKPSPQEFNTGGNINQEGFPRKTAGYDFDNNRSQHRGNVSQGRQLPRTDDSDSENVLYPDRLIEKTGKGETKMAQGGMLDHVDPKKTTPKLPQNGTKNGIECRTRKSISPAENEERSRNNSLIETETGRKRRDSSSEEDNLFFKKYDKAKPELKGPIKDFSQYEDYLQEYNEKYKVYSYLNSQIEKTQSEFLKVQEDFNVAKERDKDKYYNIVDRLRDMYHESGTRHKLMKKVFVLLHEELQEPRFMLCLSKKGVPGLNIQIRHSSGDGKLGKLTVSSIVLLNFLVITAATIEGDAVLNDTRKGYQRQRRTFILPKFGRTFRRCSFSDRRCSRQLRVAYDDFVNLKILCRLSILELRRYLNIGVDASQEIGIDSEHWGTPVSPVLYCYVQDIGKRMQFHSSLVQRLALEKEIEGHVGCVNAIAWNSSGSLLISGSDDTRVNIWNYANQELLHEIDTGHSANVFCTKFVPETCDEVVVSGAGDAEVRVFNLSRLSGTRPREISMEPAAVYQCHSRRVKKLAVEGGNPNVVWSASEDGTLDLRCGGKKSLADPPRQPLSFKSCDISSVRPHQLLVGGSDAFARLYDRRMLPPLSSCQTRRKPPPCIKMFCPLHLAENRKSNLHLTHVAFSPNGNEVLLSYSGEHVYLFDVDPDNTSPVRYTADDVDMLKKLMQVVIKSLETGTNLMHGIEACCEILEALESDIDDSTRHDCLCTRAGLYLKRRWKNDVYMAIRDCNEARSIDFASFQAHLFMADALLQVKMCNYVKGCMLILQIMLYHRPSNKIGLTLLGRLKEACEYAEAAHSLVPPNSVSAEQVENIKKRLAAAELEKNKKDQQGNTNTDARHGRLRSLSDLLFRSDVSGSSSQEGREDSDYDDEMELDFDTSVSGDESRDSDPGAVRGSLRLKLHRREDKTNEQTVGNGSAESTCNGDSAYEPDVAIDMKQRYVGHCNVGTDIKQASFLGEQGEFIASGSDDGRWFIWEKRTGRLVKMLAGDGAVVNCIQSHPYDCAVATSGIDNTIKLWTPDAEGTSMVDGPEIDVLSAIENNQKKLCRNRETLLPFEFLERFGAHEFAEGSLHPLEKRARGI</sequence>
<gene>
    <name evidence="4" type="ORF">TRIUR3_16776</name>
</gene>
<name>M7ZG18_TRIUA</name>
<feature type="compositionally biased region" description="Polar residues" evidence="1">
    <location>
        <begin position="852"/>
        <end position="862"/>
    </location>
</feature>
<evidence type="ECO:0000259" key="3">
    <source>
        <dbReference type="PROSITE" id="PS51980"/>
    </source>
</evidence>
<feature type="compositionally biased region" description="Basic and acidic residues" evidence="1">
    <location>
        <begin position="636"/>
        <end position="646"/>
    </location>
</feature>
<dbReference type="Gene3D" id="2.130.10.10">
    <property type="entry name" value="YVTN repeat-like/Quinoprotein amine dehydrogenase"/>
    <property type="match status" value="2"/>
</dbReference>
<dbReference type="InterPro" id="IPR010844">
    <property type="entry name" value="Occludin_ELL"/>
</dbReference>
<feature type="compositionally biased region" description="Polar residues" evidence="1">
    <location>
        <begin position="623"/>
        <end position="633"/>
    </location>
</feature>
<dbReference type="SMART" id="SM00320">
    <property type="entry name" value="WD40"/>
    <property type="match status" value="7"/>
</dbReference>
<feature type="region of interest" description="Disordered" evidence="1">
    <location>
        <begin position="150"/>
        <end position="173"/>
    </location>
</feature>
<keyword evidence="2" id="KW-0732">Signal</keyword>
<feature type="compositionally biased region" description="Polar residues" evidence="1">
    <location>
        <begin position="1787"/>
        <end position="1801"/>
    </location>
</feature>
<dbReference type="PROSITE" id="PS51980">
    <property type="entry name" value="OCEL"/>
    <property type="match status" value="1"/>
</dbReference>
<dbReference type="Pfam" id="PF00400">
    <property type="entry name" value="WD40"/>
    <property type="match status" value="2"/>
</dbReference>
<feature type="region of interest" description="Disordered" evidence="1">
    <location>
        <begin position="783"/>
        <end position="1012"/>
    </location>
</feature>
<feature type="region of interest" description="Disordered" evidence="1">
    <location>
        <begin position="1698"/>
        <end position="1717"/>
    </location>
</feature>
<dbReference type="PANTHER" id="PTHR38372:SF2">
    <property type="entry name" value="DENTIN SIALOPHOSPHOPROTEIN-LIKE PROTEIN"/>
    <property type="match status" value="1"/>
</dbReference>
<evidence type="ECO:0000256" key="2">
    <source>
        <dbReference type="SAM" id="SignalP"/>
    </source>
</evidence>
<feature type="compositionally biased region" description="Basic and acidic residues" evidence="1">
    <location>
        <begin position="430"/>
        <end position="446"/>
    </location>
</feature>
<feature type="compositionally biased region" description="Low complexity" evidence="1">
    <location>
        <begin position="384"/>
        <end position="418"/>
    </location>
</feature>
<dbReference type="InterPro" id="IPR001680">
    <property type="entry name" value="WD40_rpt"/>
</dbReference>
<dbReference type="Pfam" id="PF07303">
    <property type="entry name" value="Occludin_ELL"/>
    <property type="match status" value="1"/>
</dbReference>
<feature type="compositionally biased region" description="Polar residues" evidence="1">
    <location>
        <begin position="714"/>
        <end position="728"/>
    </location>
</feature>
<feature type="compositionally biased region" description="Basic and acidic residues" evidence="1">
    <location>
        <begin position="358"/>
        <end position="367"/>
    </location>
</feature>
<dbReference type="eggNOG" id="KOG1310">
    <property type="taxonomic scope" value="Eukaryota"/>
</dbReference>
<reference evidence="4" key="1">
    <citation type="journal article" date="2013" name="Nature">
        <title>Draft genome of the wheat A-genome progenitor Triticum urartu.</title>
        <authorList>
            <person name="Ling H.Q."/>
            <person name="Zhao S."/>
            <person name="Liu D."/>
            <person name="Wang J."/>
            <person name="Sun H."/>
            <person name="Zhang C."/>
            <person name="Fan H."/>
            <person name="Li D."/>
            <person name="Dong L."/>
            <person name="Tao Y."/>
            <person name="Gao C."/>
            <person name="Wu H."/>
            <person name="Li Y."/>
            <person name="Cui Y."/>
            <person name="Guo X."/>
            <person name="Zheng S."/>
            <person name="Wang B."/>
            <person name="Yu K."/>
            <person name="Liang Q."/>
            <person name="Yang W."/>
            <person name="Lou X."/>
            <person name="Chen J."/>
            <person name="Feng M."/>
            <person name="Jian J."/>
            <person name="Zhang X."/>
            <person name="Luo G."/>
            <person name="Jiang Y."/>
            <person name="Liu J."/>
            <person name="Wang Z."/>
            <person name="Sha Y."/>
            <person name="Zhang B."/>
            <person name="Wu H."/>
            <person name="Tang D."/>
            <person name="Shen Q."/>
            <person name="Xue P."/>
            <person name="Zou S."/>
            <person name="Wang X."/>
            <person name="Liu X."/>
            <person name="Wang F."/>
            <person name="Yang Y."/>
            <person name="An X."/>
            <person name="Dong Z."/>
            <person name="Zhang K."/>
            <person name="Zhang X."/>
            <person name="Luo M.C."/>
            <person name="Dvorak J."/>
            <person name="Tong Y."/>
            <person name="Wang J."/>
            <person name="Yang H."/>
            <person name="Li Z."/>
            <person name="Wang D."/>
            <person name="Zhang A."/>
            <person name="Wang J."/>
        </authorList>
    </citation>
    <scope>NUCLEOTIDE SEQUENCE</scope>
</reference>
<feature type="compositionally biased region" description="Polar residues" evidence="1">
    <location>
        <begin position="879"/>
        <end position="889"/>
    </location>
</feature>
<dbReference type="PROSITE" id="PS50294">
    <property type="entry name" value="WD_REPEATS_REGION"/>
    <property type="match status" value="1"/>
</dbReference>
<dbReference type="InterPro" id="IPR015943">
    <property type="entry name" value="WD40/YVTN_repeat-like_dom_sf"/>
</dbReference>
<evidence type="ECO:0000313" key="4">
    <source>
        <dbReference type="EMBL" id="EMS51360.1"/>
    </source>
</evidence>